<reference evidence="10" key="1">
    <citation type="submission" date="2019-03" db="EMBL/GenBank/DDBJ databases">
        <title>Complete genome sequence of enteropathogenic Citrobacter rodentium strain DBS100.</title>
        <authorList>
            <person name="Popov G."/>
            <person name="Fiebig A."/>
            <person name="Shideler S."/>
            <person name="Coombes B."/>
            <person name="Savchenko A."/>
        </authorList>
    </citation>
    <scope>NUCLEOTIDE SEQUENCE</scope>
    <source>
        <strain evidence="10">DBS100</strain>
    </source>
</reference>
<comment type="subcellular location">
    <subcellularLocation>
        <location evidence="1">Cell inner membrane</location>
        <topology evidence="1">Single-pass membrane protein</topology>
    </subcellularLocation>
</comment>
<evidence type="ECO:0000313" key="10">
    <source>
        <dbReference type="EMBL" id="QBY30756.1"/>
    </source>
</evidence>
<dbReference type="SUPFAM" id="SSF54523">
    <property type="entry name" value="Pili subunits"/>
    <property type="match status" value="2"/>
</dbReference>
<dbReference type="GO" id="GO:0015628">
    <property type="term" value="P:protein secretion by the type II secretion system"/>
    <property type="evidence" value="ECO:0007669"/>
    <property type="project" value="InterPro"/>
</dbReference>
<dbReference type="NCBIfam" id="TIGR02532">
    <property type="entry name" value="IV_pilin_GFxxxE"/>
    <property type="match status" value="1"/>
</dbReference>
<evidence type="ECO:0000256" key="3">
    <source>
        <dbReference type="ARBA" id="ARBA00021539"/>
    </source>
</evidence>
<dbReference type="GO" id="GO:0015627">
    <property type="term" value="C:type II protein secretion system complex"/>
    <property type="evidence" value="ECO:0007669"/>
    <property type="project" value="InterPro"/>
</dbReference>
<organism evidence="10">
    <name type="scientific">Citrobacter rodentium</name>
    <dbReference type="NCBI Taxonomy" id="67825"/>
    <lineage>
        <taxon>Bacteria</taxon>
        <taxon>Pseudomonadati</taxon>
        <taxon>Pseudomonadota</taxon>
        <taxon>Gammaproteobacteria</taxon>
        <taxon>Enterobacterales</taxon>
        <taxon>Enterobacteriaceae</taxon>
        <taxon>Citrobacter</taxon>
    </lineage>
</organism>
<dbReference type="AlphaFoldDB" id="A0A482PT21"/>
<dbReference type="InterPro" id="IPR012902">
    <property type="entry name" value="N_methyl_site"/>
</dbReference>
<evidence type="ECO:0000256" key="9">
    <source>
        <dbReference type="ARBA" id="ARBA00023136"/>
    </source>
</evidence>
<sequence length="203" mass="22651">MASGGASRMTHKQSGFTLLEVMLAIAILASLSLLAVTVFSQAIEHYQRAQTLMQSFNALQRTDLLLSNDLMQLVPRKNRQTGQVFQTETDGMIFSTQSLSVDNLAQPRPVLITVHWYLKDGVVYRALRAAPDDKKELTPRPVLSDVTRFTARLDRTEDGSAPAQATVTLEFTSGETVQRRYVLPDWFPQPQQASESPEKNNAK</sequence>
<evidence type="ECO:0000256" key="7">
    <source>
        <dbReference type="ARBA" id="ARBA00022692"/>
    </source>
</evidence>
<evidence type="ECO:0000256" key="4">
    <source>
        <dbReference type="ARBA" id="ARBA00022475"/>
    </source>
</evidence>
<accession>A0A482PT21</accession>
<keyword evidence="8" id="KW-1133">Transmembrane helix</keyword>
<evidence type="ECO:0000256" key="5">
    <source>
        <dbReference type="ARBA" id="ARBA00022481"/>
    </source>
</evidence>
<dbReference type="EMBL" id="CP038008">
    <property type="protein sequence ID" value="QBY30756.1"/>
    <property type="molecule type" value="Genomic_DNA"/>
</dbReference>
<name>A0A482PT21_CITRO</name>
<dbReference type="Gene3D" id="3.10.610.10">
    <property type="entry name" value="GSPII I/J protein-like"/>
    <property type="match status" value="1"/>
</dbReference>
<keyword evidence="6" id="KW-0997">Cell inner membrane</keyword>
<keyword evidence="5" id="KW-0488">Methylation</keyword>
<dbReference type="Pfam" id="PF07963">
    <property type="entry name" value="N_methyl"/>
    <property type="match status" value="1"/>
</dbReference>
<comment type="similarity">
    <text evidence="2">Belongs to the GSP J family.</text>
</comment>
<dbReference type="Pfam" id="PF11612">
    <property type="entry name" value="T2SSJ"/>
    <property type="match status" value="1"/>
</dbReference>
<evidence type="ECO:0000256" key="6">
    <source>
        <dbReference type="ARBA" id="ARBA00022519"/>
    </source>
</evidence>
<proteinExistence type="inferred from homology"/>
<protein>
    <recommendedName>
        <fullName evidence="3">Type II secretion system protein J</fullName>
    </recommendedName>
</protein>
<keyword evidence="4" id="KW-1003">Cell membrane</keyword>
<keyword evidence="9" id="KW-0472">Membrane</keyword>
<dbReference type="GO" id="GO:0005886">
    <property type="term" value="C:plasma membrane"/>
    <property type="evidence" value="ECO:0007669"/>
    <property type="project" value="UniProtKB-SubCell"/>
</dbReference>
<keyword evidence="7" id="KW-0812">Transmembrane</keyword>
<evidence type="ECO:0000256" key="1">
    <source>
        <dbReference type="ARBA" id="ARBA00004377"/>
    </source>
</evidence>
<dbReference type="InterPro" id="IPR051621">
    <property type="entry name" value="T2SS_protein_J"/>
</dbReference>
<evidence type="ECO:0000256" key="8">
    <source>
        <dbReference type="ARBA" id="ARBA00022989"/>
    </source>
</evidence>
<dbReference type="InterPro" id="IPR045584">
    <property type="entry name" value="Pilin-like"/>
</dbReference>
<dbReference type="PANTHER" id="PTHR39583:SF2">
    <property type="entry name" value="TYPE II SECRETION SYSTEM PROTEIN J"/>
    <property type="match status" value="1"/>
</dbReference>
<dbReference type="InterPro" id="IPR010055">
    <property type="entry name" value="T2SS_protein-GspJ"/>
</dbReference>
<dbReference type="PROSITE" id="PS00409">
    <property type="entry name" value="PROKAR_NTER_METHYL"/>
    <property type="match status" value="1"/>
</dbReference>
<dbReference type="PANTHER" id="PTHR39583">
    <property type="entry name" value="TYPE II SECRETION SYSTEM PROTEIN J-RELATED"/>
    <property type="match status" value="1"/>
</dbReference>
<gene>
    <name evidence="10" type="ORF">E2R62_19195</name>
</gene>
<evidence type="ECO:0000256" key="2">
    <source>
        <dbReference type="ARBA" id="ARBA00011084"/>
    </source>
</evidence>